<organism evidence="14 15">
    <name type="scientific">Melaminivora suipulveris</name>
    <dbReference type="NCBI Taxonomy" id="2109913"/>
    <lineage>
        <taxon>Bacteria</taxon>
        <taxon>Pseudomonadati</taxon>
        <taxon>Pseudomonadota</taxon>
        <taxon>Betaproteobacteria</taxon>
        <taxon>Burkholderiales</taxon>
        <taxon>Comamonadaceae</taxon>
        <taxon>Melaminivora</taxon>
    </lineage>
</organism>
<dbReference type="InterPro" id="IPR005467">
    <property type="entry name" value="His_kinase_dom"/>
</dbReference>
<dbReference type="EMBL" id="CP027667">
    <property type="protein sequence ID" value="AVO49509.1"/>
    <property type="molecule type" value="Genomic_DNA"/>
</dbReference>
<protein>
    <recommendedName>
        <fullName evidence="3">histidine kinase</fullName>
        <ecNumber evidence="3">2.7.13.3</ecNumber>
    </recommendedName>
</protein>
<evidence type="ECO:0000256" key="4">
    <source>
        <dbReference type="ARBA" id="ARBA00022553"/>
    </source>
</evidence>
<keyword evidence="6 11" id="KW-0812">Transmembrane</keyword>
<dbReference type="PANTHER" id="PTHR45436">
    <property type="entry name" value="SENSOR HISTIDINE KINASE YKOH"/>
    <property type="match status" value="1"/>
</dbReference>
<dbReference type="EC" id="2.7.13.3" evidence="3"/>
<dbReference type="GO" id="GO:0005524">
    <property type="term" value="F:ATP binding"/>
    <property type="evidence" value="ECO:0007669"/>
    <property type="project" value="UniProtKB-KW"/>
</dbReference>
<evidence type="ECO:0000256" key="11">
    <source>
        <dbReference type="SAM" id="Phobius"/>
    </source>
</evidence>
<keyword evidence="9" id="KW-0902">Two-component regulatory system</keyword>
<dbReference type="OrthoDB" id="9809567at2"/>
<reference evidence="14 15" key="1">
    <citation type="submission" date="2018-03" db="EMBL/GenBank/DDBJ databases">
        <title>Genome sequencing of Melaminivora sp.</title>
        <authorList>
            <person name="Kim S.-J."/>
            <person name="Heo J."/>
            <person name="Ahn J.-H."/>
            <person name="Kwon S.-W."/>
        </authorList>
    </citation>
    <scope>NUCLEOTIDE SEQUENCE [LARGE SCALE GENOMIC DNA]</scope>
    <source>
        <strain evidence="14 15">SC2-9</strain>
    </source>
</reference>
<sequence length="460" mass="49499">MKGPAATGSLRLRLLAGTLAWVLLTVALAGWGLRSLFREHIAQQLQAQLVLQLDALSGNVDWDEARQQPRVAALSDARLEQPLSGLYWQIDRLGRAPQAALALSRSLWDQTLQLPDVPGDYPARGHRVLRLAGPQGQQLLAVARTLALPEDDAPLLRLAVAGDEALLAEPLQRFTRLLLLALSMLALGLALAVALQLHLALRPLAVLRQRLAAVRLGRAERLQGRFPHEIAPLVDEFNHVLAENADMVQRARTEAGNLAHAVHTPLAVLANAAAQDDGALARLVREQVASARRQVDWHLARARAAAAVRATGLATPVLEPVQALLRTMARLHAARGVDFALAAGAADAAFRGEAQDLYELLGNLLDNAGKWARSRVQVDVRRQGAQVCISVDDDGPGIPEAERERMFERGTRLDEERPGSGLGLDIVRALVQTYGGSVRAQASPLGGARLLLCLPASDNS</sequence>
<keyword evidence="8 11" id="KW-1133">Transmembrane helix</keyword>
<keyword evidence="5" id="KW-0808">Transferase</keyword>
<evidence type="ECO:0000256" key="7">
    <source>
        <dbReference type="ARBA" id="ARBA00022777"/>
    </source>
</evidence>
<evidence type="ECO:0000256" key="3">
    <source>
        <dbReference type="ARBA" id="ARBA00012438"/>
    </source>
</evidence>
<keyword evidence="14" id="KW-0067">ATP-binding</keyword>
<feature type="domain" description="Histidine kinase" evidence="12">
    <location>
        <begin position="257"/>
        <end position="458"/>
    </location>
</feature>
<dbReference type="InterPro" id="IPR003594">
    <property type="entry name" value="HATPase_dom"/>
</dbReference>
<evidence type="ECO:0000256" key="8">
    <source>
        <dbReference type="ARBA" id="ARBA00022989"/>
    </source>
</evidence>
<dbReference type="SUPFAM" id="SSF55874">
    <property type="entry name" value="ATPase domain of HSP90 chaperone/DNA topoisomerase II/histidine kinase"/>
    <property type="match status" value="1"/>
</dbReference>
<keyword evidence="7" id="KW-0418">Kinase</keyword>
<dbReference type="KEGG" id="mela:C6568_09695"/>
<comment type="subcellular location">
    <subcellularLocation>
        <location evidence="2">Membrane</location>
    </subcellularLocation>
</comment>
<dbReference type="Pfam" id="PF02518">
    <property type="entry name" value="HATPase_c"/>
    <property type="match status" value="1"/>
</dbReference>
<keyword evidence="4" id="KW-0597">Phosphoprotein</keyword>
<feature type="transmembrane region" description="Helical" evidence="11">
    <location>
        <begin position="177"/>
        <end position="201"/>
    </location>
</feature>
<keyword evidence="15" id="KW-1185">Reference proteome</keyword>
<feature type="domain" description="HAMP" evidence="13">
    <location>
        <begin position="198"/>
        <end position="249"/>
    </location>
</feature>
<evidence type="ECO:0000256" key="2">
    <source>
        <dbReference type="ARBA" id="ARBA00004370"/>
    </source>
</evidence>
<dbReference type="PANTHER" id="PTHR45436:SF5">
    <property type="entry name" value="SENSOR HISTIDINE KINASE TRCS"/>
    <property type="match status" value="1"/>
</dbReference>
<keyword evidence="10 11" id="KW-0472">Membrane</keyword>
<name>A0A2R3QCK6_9BURK</name>
<dbReference type="GO" id="GO:0005886">
    <property type="term" value="C:plasma membrane"/>
    <property type="evidence" value="ECO:0007669"/>
    <property type="project" value="TreeGrafter"/>
</dbReference>
<evidence type="ECO:0000256" key="6">
    <source>
        <dbReference type="ARBA" id="ARBA00022692"/>
    </source>
</evidence>
<dbReference type="RefSeq" id="WP_106683941.1">
    <property type="nucleotide sequence ID" value="NZ_CP027667.1"/>
</dbReference>
<accession>A0A2R3QCK6</accession>
<gene>
    <name evidence="14" type="ORF">C6568_09695</name>
</gene>
<dbReference type="InterPro" id="IPR003660">
    <property type="entry name" value="HAMP_dom"/>
</dbReference>
<evidence type="ECO:0000313" key="15">
    <source>
        <dbReference type="Proteomes" id="UP000237925"/>
    </source>
</evidence>
<keyword evidence="14" id="KW-0547">Nucleotide-binding</keyword>
<dbReference type="InterPro" id="IPR004358">
    <property type="entry name" value="Sig_transdc_His_kin-like_C"/>
</dbReference>
<dbReference type="PRINTS" id="PR00344">
    <property type="entry name" value="BCTRLSENSOR"/>
</dbReference>
<evidence type="ECO:0000259" key="13">
    <source>
        <dbReference type="PROSITE" id="PS50885"/>
    </source>
</evidence>
<proteinExistence type="predicted"/>
<dbReference type="GO" id="GO:0004673">
    <property type="term" value="F:protein histidine kinase activity"/>
    <property type="evidence" value="ECO:0007669"/>
    <property type="project" value="UniProtKB-EC"/>
</dbReference>
<dbReference type="SMART" id="SM00387">
    <property type="entry name" value="HATPase_c"/>
    <property type="match status" value="1"/>
</dbReference>
<dbReference type="InterPro" id="IPR036890">
    <property type="entry name" value="HATPase_C_sf"/>
</dbReference>
<dbReference type="PROSITE" id="PS50885">
    <property type="entry name" value="HAMP"/>
    <property type="match status" value="1"/>
</dbReference>
<evidence type="ECO:0000313" key="14">
    <source>
        <dbReference type="EMBL" id="AVO49509.1"/>
    </source>
</evidence>
<evidence type="ECO:0000256" key="9">
    <source>
        <dbReference type="ARBA" id="ARBA00023012"/>
    </source>
</evidence>
<dbReference type="GO" id="GO:0000160">
    <property type="term" value="P:phosphorelay signal transduction system"/>
    <property type="evidence" value="ECO:0007669"/>
    <property type="project" value="UniProtKB-KW"/>
</dbReference>
<dbReference type="InterPro" id="IPR050428">
    <property type="entry name" value="TCS_sensor_his_kinase"/>
</dbReference>
<comment type="catalytic activity">
    <reaction evidence="1">
        <text>ATP + protein L-histidine = ADP + protein N-phospho-L-histidine.</text>
        <dbReference type="EC" id="2.7.13.3"/>
    </reaction>
</comment>
<evidence type="ECO:0000256" key="1">
    <source>
        <dbReference type="ARBA" id="ARBA00000085"/>
    </source>
</evidence>
<dbReference type="Gene3D" id="3.30.565.10">
    <property type="entry name" value="Histidine kinase-like ATPase, C-terminal domain"/>
    <property type="match status" value="1"/>
</dbReference>
<evidence type="ECO:0000256" key="5">
    <source>
        <dbReference type="ARBA" id="ARBA00022679"/>
    </source>
</evidence>
<dbReference type="Proteomes" id="UP000237925">
    <property type="component" value="Chromosome"/>
</dbReference>
<evidence type="ECO:0000256" key="10">
    <source>
        <dbReference type="ARBA" id="ARBA00023136"/>
    </source>
</evidence>
<dbReference type="AlphaFoldDB" id="A0A2R3QCK6"/>
<evidence type="ECO:0000259" key="12">
    <source>
        <dbReference type="PROSITE" id="PS50109"/>
    </source>
</evidence>
<dbReference type="PROSITE" id="PS50109">
    <property type="entry name" value="HIS_KIN"/>
    <property type="match status" value="1"/>
</dbReference>